<dbReference type="PANTHER" id="PTHR11640">
    <property type="entry name" value="NEPHRIN"/>
    <property type="match status" value="1"/>
</dbReference>
<keyword evidence="4" id="KW-0325">Glycoprotein</keyword>
<dbReference type="GO" id="GO:0005911">
    <property type="term" value="C:cell-cell junction"/>
    <property type="evidence" value="ECO:0007669"/>
    <property type="project" value="TreeGrafter"/>
</dbReference>
<evidence type="ECO:0000313" key="8">
    <source>
        <dbReference type="Proteomes" id="UP000507470"/>
    </source>
</evidence>
<evidence type="ECO:0000256" key="2">
    <source>
        <dbReference type="ARBA" id="ARBA00023136"/>
    </source>
</evidence>
<evidence type="ECO:0000256" key="5">
    <source>
        <dbReference type="ARBA" id="ARBA00023319"/>
    </source>
</evidence>
<keyword evidence="5" id="KW-0393">Immunoglobulin domain</keyword>
<evidence type="ECO:0000256" key="1">
    <source>
        <dbReference type="ARBA" id="ARBA00004479"/>
    </source>
</evidence>
<protein>
    <submittedName>
        <fullName evidence="7">HMCN</fullName>
    </submittedName>
</protein>
<dbReference type="Gene3D" id="2.60.40.10">
    <property type="entry name" value="Immunoglobulins"/>
    <property type="match status" value="1"/>
</dbReference>
<dbReference type="Pfam" id="PF13927">
    <property type="entry name" value="Ig_3"/>
    <property type="match status" value="1"/>
</dbReference>
<dbReference type="InterPro" id="IPR013783">
    <property type="entry name" value="Ig-like_fold"/>
</dbReference>
<dbReference type="InterPro" id="IPR036179">
    <property type="entry name" value="Ig-like_dom_sf"/>
</dbReference>
<accession>A0A6J8C3R7</accession>
<dbReference type="OrthoDB" id="16520at2759"/>
<dbReference type="EMBL" id="CACVKT020004461">
    <property type="protein sequence ID" value="CAC5390161.1"/>
    <property type="molecule type" value="Genomic_DNA"/>
</dbReference>
<dbReference type="PANTHER" id="PTHR11640:SF164">
    <property type="entry name" value="MAM DOMAIN-CONTAINING GLYCOSYLPHOSPHATIDYLINOSITOL ANCHOR PROTEIN 1"/>
    <property type="match status" value="1"/>
</dbReference>
<evidence type="ECO:0000259" key="6">
    <source>
        <dbReference type="PROSITE" id="PS50835"/>
    </source>
</evidence>
<comment type="subcellular location">
    <subcellularLocation>
        <location evidence="1">Membrane</location>
        <topology evidence="1">Single-pass type I membrane protein</topology>
    </subcellularLocation>
</comment>
<name>A0A6J8C3R7_MYTCO</name>
<feature type="domain" description="Ig-like" evidence="6">
    <location>
        <begin position="217"/>
        <end position="261"/>
    </location>
</feature>
<dbReference type="InterPro" id="IPR003599">
    <property type="entry name" value="Ig_sub"/>
</dbReference>
<dbReference type="SMART" id="SM00409">
    <property type="entry name" value="IG"/>
    <property type="match status" value="1"/>
</dbReference>
<dbReference type="SUPFAM" id="SSF48726">
    <property type="entry name" value="Immunoglobulin"/>
    <property type="match status" value="1"/>
</dbReference>
<dbReference type="PROSITE" id="PS50835">
    <property type="entry name" value="IG_LIKE"/>
    <property type="match status" value="2"/>
</dbReference>
<dbReference type="SMART" id="SM00408">
    <property type="entry name" value="IGc2"/>
    <property type="match status" value="1"/>
</dbReference>
<evidence type="ECO:0000256" key="4">
    <source>
        <dbReference type="ARBA" id="ARBA00023180"/>
    </source>
</evidence>
<dbReference type="InterPro" id="IPR007110">
    <property type="entry name" value="Ig-like_dom"/>
</dbReference>
<keyword evidence="8" id="KW-1185">Reference proteome</keyword>
<keyword evidence="3" id="KW-1015">Disulfide bond</keyword>
<dbReference type="Proteomes" id="UP000507470">
    <property type="component" value="Unassembled WGS sequence"/>
</dbReference>
<reference evidence="7 8" key="1">
    <citation type="submission" date="2020-06" db="EMBL/GenBank/DDBJ databases">
        <authorList>
            <person name="Li R."/>
            <person name="Bekaert M."/>
        </authorList>
    </citation>
    <scope>NUCLEOTIDE SEQUENCE [LARGE SCALE GENOMIC DNA]</scope>
    <source>
        <strain evidence="8">wild</strain>
    </source>
</reference>
<dbReference type="InterPro" id="IPR051275">
    <property type="entry name" value="Cell_adhesion_signaling"/>
</dbReference>
<dbReference type="InterPro" id="IPR003598">
    <property type="entry name" value="Ig_sub2"/>
</dbReference>
<dbReference type="GO" id="GO:0005886">
    <property type="term" value="C:plasma membrane"/>
    <property type="evidence" value="ECO:0007669"/>
    <property type="project" value="TreeGrafter"/>
</dbReference>
<keyword evidence="2" id="KW-0472">Membrane</keyword>
<proteinExistence type="predicted"/>
<evidence type="ECO:0000256" key="3">
    <source>
        <dbReference type="ARBA" id="ARBA00023157"/>
    </source>
</evidence>
<gene>
    <name evidence="7" type="ORF">MCOR_25276</name>
</gene>
<organism evidence="7 8">
    <name type="scientific">Mytilus coruscus</name>
    <name type="common">Sea mussel</name>
    <dbReference type="NCBI Taxonomy" id="42192"/>
    <lineage>
        <taxon>Eukaryota</taxon>
        <taxon>Metazoa</taxon>
        <taxon>Spiralia</taxon>
        <taxon>Lophotrochozoa</taxon>
        <taxon>Mollusca</taxon>
        <taxon>Bivalvia</taxon>
        <taxon>Autobranchia</taxon>
        <taxon>Pteriomorphia</taxon>
        <taxon>Mytilida</taxon>
        <taxon>Mytiloidea</taxon>
        <taxon>Mytilidae</taxon>
        <taxon>Mytilinae</taxon>
        <taxon>Mytilus</taxon>
    </lineage>
</organism>
<sequence>MILKNCYATSLNLQELQSLDDIRKIRNDIAHIARNGDIDENEFGRMWSVLENAALNLAKAFDQEYFNDIKSKMRKQRDRRILAASGDYTEYSKKFSNLKDDITESLGKMHERLLGEIDKFFEGTGLPAIQIHKSTITATYGDKVVIPCSIVSDFTVTHVNWKRTSNNVSATIFNDDLGYQGSTPVTPSLTIDFVTLNDAGTYICLAENAVGENLSNPVTLIVNGGYIDTDISPSIASITQGKNITIKCTVSGLPPVTSIIWQFTPNGGNEHMINIEESDGKYTGGSLQNPC</sequence>
<dbReference type="GO" id="GO:0098609">
    <property type="term" value="P:cell-cell adhesion"/>
    <property type="evidence" value="ECO:0007669"/>
    <property type="project" value="TreeGrafter"/>
</dbReference>
<dbReference type="AlphaFoldDB" id="A0A6J8C3R7"/>
<feature type="domain" description="Ig-like" evidence="6">
    <location>
        <begin position="127"/>
        <end position="215"/>
    </location>
</feature>
<dbReference type="GO" id="GO:0050839">
    <property type="term" value="F:cell adhesion molecule binding"/>
    <property type="evidence" value="ECO:0007669"/>
    <property type="project" value="TreeGrafter"/>
</dbReference>
<evidence type="ECO:0000313" key="7">
    <source>
        <dbReference type="EMBL" id="CAC5390161.1"/>
    </source>
</evidence>